<reference evidence="2 3" key="1">
    <citation type="submission" date="2024-01" db="EMBL/GenBank/DDBJ databases">
        <title>Complete genome of Cladobotryum mycophilum ATHUM6906.</title>
        <authorList>
            <person name="Christinaki A.C."/>
            <person name="Myridakis A.I."/>
            <person name="Kouvelis V.N."/>
        </authorList>
    </citation>
    <scope>NUCLEOTIDE SEQUENCE [LARGE SCALE GENOMIC DNA]</scope>
    <source>
        <strain evidence="2 3">ATHUM6906</strain>
    </source>
</reference>
<name>A0ABR0SGC0_9HYPO</name>
<dbReference type="EMBL" id="JAVFKD010000014">
    <property type="protein sequence ID" value="KAK5991180.1"/>
    <property type="molecule type" value="Genomic_DNA"/>
</dbReference>
<evidence type="ECO:0000256" key="1">
    <source>
        <dbReference type="SAM" id="SignalP"/>
    </source>
</evidence>
<dbReference type="Proteomes" id="UP001338125">
    <property type="component" value="Unassembled WGS sequence"/>
</dbReference>
<evidence type="ECO:0000313" key="3">
    <source>
        <dbReference type="Proteomes" id="UP001338125"/>
    </source>
</evidence>
<proteinExistence type="predicted"/>
<feature type="signal peptide" evidence="1">
    <location>
        <begin position="1"/>
        <end position="20"/>
    </location>
</feature>
<sequence length="89" mass="9582">MQISNIIVLAVALALPAANACKCYEINWRQEHFAHPVETVSCCGKTTGGVVQGDDCNAHSIRDHMDSFAGCCSTHSLFSDCKGGQPWRA</sequence>
<feature type="chain" id="PRO_5047053306" evidence="1">
    <location>
        <begin position="21"/>
        <end position="89"/>
    </location>
</feature>
<keyword evidence="1" id="KW-0732">Signal</keyword>
<accession>A0ABR0SGC0</accession>
<protein>
    <submittedName>
        <fullName evidence="2">Uncharacterized protein</fullName>
    </submittedName>
</protein>
<gene>
    <name evidence="2" type="ORF">PT974_09458</name>
</gene>
<keyword evidence="3" id="KW-1185">Reference proteome</keyword>
<organism evidence="2 3">
    <name type="scientific">Cladobotryum mycophilum</name>
    <dbReference type="NCBI Taxonomy" id="491253"/>
    <lineage>
        <taxon>Eukaryota</taxon>
        <taxon>Fungi</taxon>
        <taxon>Dikarya</taxon>
        <taxon>Ascomycota</taxon>
        <taxon>Pezizomycotina</taxon>
        <taxon>Sordariomycetes</taxon>
        <taxon>Hypocreomycetidae</taxon>
        <taxon>Hypocreales</taxon>
        <taxon>Hypocreaceae</taxon>
        <taxon>Cladobotryum</taxon>
    </lineage>
</organism>
<evidence type="ECO:0000313" key="2">
    <source>
        <dbReference type="EMBL" id="KAK5991180.1"/>
    </source>
</evidence>
<comment type="caution">
    <text evidence="2">The sequence shown here is derived from an EMBL/GenBank/DDBJ whole genome shotgun (WGS) entry which is preliminary data.</text>
</comment>